<accession>A0A0A8WY22</accession>
<dbReference type="OrthoDB" id="2375961at2"/>
<comment type="caution">
    <text evidence="1">The sequence shown here is derived from an EMBL/GenBank/DDBJ whole genome shotgun (WGS) entry which is preliminary data.</text>
</comment>
<evidence type="ECO:0000313" key="1">
    <source>
        <dbReference type="EMBL" id="GAM12553.1"/>
    </source>
</evidence>
<keyword evidence="2" id="KW-1185">Reference proteome</keyword>
<dbReference type="EMBL" id="BASE01000015">
    <property type="protein sequence ID" value="GAM12553.1"/>
    <property type="molecule type" value="Genomic_DNA"/>
</dbReference>
<dbReference type="Gene3D" id="6.10.140.1110">
    <property type="match status" value="1"/>
</dbReference>
<dbReference type="STRING" id="1321606.SAMD00020551_0688"/>
<dbReference type="Pfam" id="PF11068">
    <property type="entry name" value="YlqD"/>
    <property type="match status" value="1"/>
</dbReference>
<dbReference type="Proteomes" id="UP000031014">
    <property type="component" value="Unassembled WGS sequence"/>
</dbReference>
<gene>
    <name evidence="1" type="ORF">SAMD00020551_0688</name>
</gene>
<organism evidence="1 2">
    <name type="scientific">Mesobacillus selenatarsenatis (strain DSM 18680 / JCM 14380 / FERM P-15431 / SF-1)</name>
    <dbReference type="NCBI Taxonomy" id="1321606"/>
    <lineage>
        <taxon>Bacteria</taxon>
        <taxon>Bacillati</taxon>
        <taxon>Bacillota</taxon>
        <taxon>Bacilli</taxon>
        <taxon>Bacillales</taxon>
        <taxon>Bacillaceae</taxon>
        <taxon>Mesobacillus</taxon>
    </lineage>
</organism>
<dbReference type="InterPro" id="IPR021297">
    <property type="entry name" value="YlqD"/>
</dbReference>
<reference evidence="1 2" key="1">
    <citation type="submission" date="2013-06" db="EMBL/GenBank/DDBJ databases">
        <title>Whole genome shotgun sequence of Bacillus selenatarsenatis SF-1.</title>
        <authorList>
            <person name="Kuroda M."/>
            <person name="Sei K."/>
            <person name="Yamashita M."/>
            <person name="Ike M."/>
        </authorList>
    </citation>
    <scope>NUCLEOTIDE SEQUENCE [LARGE SCALE GENOMIC DNA]</scope>
    <source>
        <strain evidence="1 2">SF-1</strain>
    </source>
</reference>
<proteinExistence type="predicted"/>
<name>A0A0A8WY22_MESS1</name>
<evidence type="ECO:0000313" key="2">
    <source>
        <dbReference type="Proteomes" id="UP000031014"/>
    </source>
</evidence>
<dbReference type="RefSeq" id="WP_041964494.1">
    <property type="nucleotide sequence ID" value="NZ_BASE01000015.1"/>
</dbReference>
<evidence type="ECO:0008006" key="3">
    <source>
        <dbReference type="Google" id="ProtNLM"/>
    </source>
</evidence>
<protein>
    <recommendedName>
        <fullName evidence="3">YlqD protein</fullName>
    </recommendedName>
</protein>
<sequence length="130" mass="15401">MKVLQTIIVKQVLTEESKERIHQKYHARKLQLQKECDQLRFELKKLEKSRKFSPETLKKHFEQEIKVHKEKIKLLDFQIEQLHILPLGSEIKETELQGVVEVSVGDQWDEFLSGKTIIVKDGIVAEIRER</sequence>
<dbReference type="AlphaFoldDB" id="A0A0A8WY22"/>